<proteinExistence type="predicted"/>
<protein>
    <submittedName>
        <fullName evidence="1">Uncharacterized protein</fullName>
    </submittedName>
</protein>
<gene>
    <name evidence="1" type="ORF">DEVEQU_02025</name>
</gene>
<organism evidence="1 2">
    <name type="scientific">Devosia equisanguinis</name>
    <dbReference type="NCBI Taxonomy" id="2490941"/>
    <lineage>
        <taxon>Bacteria</taxon>
        <taxon>Pseudomonadati</taxon>
        <taxon>Pseudomonadota</taxon>
        <taxon>Alphaproteobacteria</taxon>
        <taxon>Hyphomicrobiales</taxon>
        <taxon>Devosiaceae</taxon>
        <taxon>Devosia</taxon>
    </lineage>
</organism>
<accession>A0A447IBU1</accession>
<name>A0A447IBU1_9HYPH</name>
<sequence>MDRILNAKPTCIALEEISIHAFFHYPVAVDL</sequence>
<evidence type="ECO:0000313" key="1">
    <source>
        <dbReference type="EMBL" id="VDS04884.1"/>
    </source>
</evidence>
<keyword evidence="2" id="KW-1185">Reference proteome</keyword>
<evidence type="ECO:0000313" key="2">
    <source>
        <dbReference type="Proteomes" id="UP000268844"/>
    </source>
</evidence>
<dbReference type="EMBL" id="UZWD01000025">
    <property type="protein sequence ID" value="VDS04884.1"/>
    <property type="molecule type" value="Genomic_DNA"/>
</dbReference>
<dbReference type="AlphaFoldDB" id="A0A447IBU1"/>
<dbReference type="Proteomes" id="UP000268844">
    <property type="component" value="Unassembled WGS sequence"/>
</dbReference>
<reference evidence="1 2" key="1">
    <citation type="submission" date="2018-12" db="EMBL/GenBank/DDBJ databases">
        <authorList>
            <person name="Criscuolo A."/>
        </authorList>
    </citation>
    <scope>NUCLEOTIDE SEQUENCE [LARGE SCALE GENOMIC DNA]</scope>
    <source>
        <strain evidence="1">ACIP1116281</strain>
    </source>
</reference>